<keyword evidence="4 6" id="KW-1133">Transmembrane helix</keyword>
<evidence type="ECO:0000256" key="3">
    <source>
        <dbReference type="ARBA" id="ARBA00022692"/>
    </source>
</evidence>
<organism evidence="7 8">
    <name type="scientific">Eleusine coracana subsp. coracana</name>
    <dbReference type="NCBI Taxonomy" id="191504"/>
    <lineage>
        <taxon>Eukaryota</taxon>
        <taxon>Viridiplantae</taxon>
        <taxon>Streptophyta</taxon>
        <taxon>Embryophyta</taxon>
        <taxon>Tracheophyta</taxon>
        <taxon>Spermatophyta</taxon>
        <taxon>Magnoliopsida</taxon>
        <taxon>Liliopsida</taxon>
        <taxon>Poales</taxon>
        <taxon>Poaceae</taxon>
        <taxon>PACMAD clade</taxon>
        <taxon>Chloridoideae</taxon>
        <taxon>Cynodonteae</taxon>
        <taxon>Eleusininae</taxon>
        <taxon>Eleusine</taxon>
    </lineage>
</organism>
<dbReference type="GO" id="GO:0005737">
    <property type="term" value="C:cytoplasm"/>
    <property type="evidence" value="ECO:0007669"/>
    <property type="project" value="UniProtKB-ARBA"/>
</dbReference>
<evidence type="ECO:0000313" key="8">
    <source>
        <dbReference type="Proteomes" id="UP001054889"/>
    </source>
</evidence>
<keyword evidence="3 6" id="KW-0812">Transmembrane</keyword>
<dbReference type="Pfam" id="PF05078">
    <property type="entry name" value="DUF679"/>
    <property type="match status" value="1"/>
</dbReference>
<evidence type="ECO:0000313" key="7">
    <source>
        <dbReference type="EMBL" id="GJN10460.1"/>
    </source>
</evidence>
<dbReference type="InterPro" id="IPR007770">
    <property type="entry name" value="DMP"/>
</dbReference>
<evidence type="ECO:0000256" key="2">
    <source>
        <dbReference type="ARBA" id="ARBA00008707"/>
    </source>
</evidence>
<evidence type="ECO:0000256" key="1">
    <source>
        <dbReference type="ARBA" id="ARBA00004141"/>
    </source>
</evidence>
<keyword evidence="8" id="KW-1185">Reference proteome</keyword>
<reference evidence="7" key="1">
    <citation type="journal article" date="2018" name="DNA Res.">
        <title>Multiple hybrid de novo genome assembly of finger millet, an orphan allotetraploid crop.</title>
        <authorList>
            <person name="Hatakeyama M."/>
            <person name="Aluri S."/>
            <person name="Balachadran M.T."/>
            <person name="Sivarajan S.R."/>
            <person name="Patrignani A."/>
            <person name="Gruter S."/>
            <person name="Poveda L."/>
            <person name="Shimizu-Inatsugi R."/>
            <person name="Baeten J."/>
            <person name="Francoijs K.J."/>
            <person name="Nataraja K.N."/>
            <person name="Reddy Y.A.N."/>
            <person name="Phadnis S."/>
            <person name="Ravikumar R.L."/>
            <person name="Schlapbach R."/>
            <person name="Sreeman S.M."/>
            <person name="Shimizu K.K."/>
        </authorList>
    </citation>
    <scope>NUCLEOTIDE SEQUENCE</scope>
</reference>
<dbReference type="GO" id="GO:0016020">
    <property type="term" value="C:membrane"/>
    <property type="evidence" value="ECO:0007669"/>
    <property type="project" value="UniProtKB-SubCell"/>
</dbReference>
<feature type="transmembrane region" description="Helical" evidence="6">
    <location>
        <begin position="46"/>
        <end position="64"/>
    </location>
</feature>
<dbReference type="PANTHER" id="PTHR31621">
    <property type="entry name" value="PROTEIN DMP3"/>
    <property type="match status" value="1"/>
</dbReference>
<reference evidence="7" key="2">
    <citation type="submission" date="2021-12" db="EMBL/GenBank/DDBJ databases">
        <title>Resequencing data analysis of finger millet.</title>
        <authorList>
            <person name="Hatakeyama M."/>
            <person name="Aluri S."/>
            <person name="Balachadran M.T."/>
            <person name="Sivarajan S.R."/>
            <person name="Poveda L."/>
            <person name="Shimizu-Inatsugi R."/>
            <person name="Schlapbach R."/>
            <person name="Sreeman S.M."/>
            <person name="Shimizu K.K."/>
        </authorList>
    </citation>
    <scope>NUCLEOTIDE SEQUENCE</scope>
</reference>
<dbReference type="EMBL" id="BQKI01000017">
    <property type="protein sequence ID" value="GJN10460.1"/>
    <property type="molecule type" value="Genomic_DNA"/>
</dbReference>
<evidence type="ECO:0000256" key="4">
    <source>
        <dbReference type="ARBA" id="ARBA00022989"/>
    </source>
</evidence>
<comment type="subcellular location">
    <subcellularLocation>
        <location evidence="1">Membrane</location>
        <topology evidence="1">Multi-pass membrane protein</topology>
    </subcellularLocation>
</comment>
<evidence type="ECO:0000256" key="5">
    <source>
        <dbReference type="ARBA" id="ARBA00023136"/>
    </source>
</evidence>
<evidence type="ECO:0000256" key="6">
    <source>
        <dbReference type="SAM" id="Phobius"/>
    </source>
</evidence>
<keyword evidence="5 6" id="KW-0472">Membrane</keyword>
<feature type="transmembrane region" description="Helical" evidence="6">
    <location>
        <begin position="116"/>
        <end position="134"/>
    </location>
</feature>
<name>A0AAV5DJ23_ELECO</name>
<sequence>MSTDKKLLSVVANVLQQLPTGSVMVFEALSSSFTNQQGECQPSNWWLSFLLVLLLTVLCIFFSFTDTFVYQGQVYYGVASPRRLFLLNFSHDEERTRFPNLHPDELKNRRLRWDDLVRAVFTALVFLAFAAGDVRIQNCFFPQASVDVKQLLNNMPLLVALLSSFVFILLCPTRRRSI</sequence>
<feature type="transmembrane region" description="Helical" evidence="6">
    <location>
        <begin position="154"/>
        <end position="172"/>
    </location>
</feature>
<accession>A0AAV5DJ23</accession>
<comment type="caution">
    <text evidence="7">The sequence shown here is derived from an EMBL/GenBank/DDBJ whole genome shotgun (WGS) entry which is preliminary data.</text>
</comment>
<proteinExistence type="inferred from homology"/>
<dbReference type="PANTHER" id="PTHR31621:SF73">
    <property type="match status" value="1"/>
</dbReference>
<comment type="similarity">
    <text evidence="2">Belongs to the plant DMP1 protein family.</text>
</comment>
<dbReference type="GO" id="GO:0010256">
    <property type="term" value="P:endomembrane system organization"/>
    <property type="evidence" value="ECO:0007669"/>
    <property type="project" value="TreeGrafter"/>
</dbReference>
<protein>
    <submittedName>
        <fullName evidence="7">Uncharacterized protein</fullName>
    </submittedName>
</protein>
<dbReference type="Proteomes" id="UP001054889">
    <property type="component" value="Unassembled WGS sequence"/>
</dbReference>
<dbReference type="AlphaFoldDB" id="A0AAV5DJ23"/>
<gene>
    <name evidence="7" type="primary">ga28555</name>
    <name evidence="7" type="ORF">PR202_ga28555</name>
</gene>